<keyword evidence="7" id="KW-0378">Hydrolase</keyword>
<dbReference type="CDD" id="cd03230">
    <property type="entry name" value="ABC_DR_subfamily_A"/>
    <property type="match status" value="1"/>
</dbReference>
<dbReference type="EC" id="3.6.3.-" evidence="7"/>
<sequence length="264" mass="29052">MIRVDSVWHHYGIRPVLKDVSFTVETGELVVILGPNGTGKSTLLGCLGGILSPIRGSIAFHGVNRRESVEGEREIRKRVAYLPDDAWMPRDVTGREYLIAIGRLYGVDDFRAFEHVNRLLALFHLGTKQDALIGGYSTGQRKKLALAGTLIAETPYLLLDEPFSGGLDPAGIQAVKKVLKKLADDQGITVVITTPVPEIIEELADRVVVLRDGSVVAYETPAGIKQLAGESRLDDALTRLMYPETMDGIDQYMRDEHSEQGESR</sequence>
<evidence type="ECO:0000259" key="6">
    <source>
        <dbReference type="PROSITE" id="PS50893"/>
    </source>
</evidence>
<dbReference type="InterPro" id="IPR027417">
    <property type="entry name" value="P-loop_NTPase"/>
</dbReference>
<dbReference type="Pfam" id="PF00005">
    <property type="entry name" value="ABC_tran"/>
    <property type="match status" value="1"/>
</dbReference>
<dbReference type="EMBL" id="SJPR01000006">
    <property type="protein sequence ID" value="TWT94861.1"/>
    <property type="molecule type" value="Genomic_DNA"/>
</dbReference>
<reference evidence="7 8" key="1">
    <citation type="submission" date="2019-02" db="EMBL/GenBank/DDBJ databases">
        <title>Deep-cultivation of Planctomycetes and their phenomic and genomic characterization uncovers novel biology.</title>
        <authorList>
            <person name="Wiegand S."/>
            <person name="Jogler M."/>
            <person name="Boedeker C."/>
            <person name="Pinto D."/>
            <person name="Vollmers J."/>
            <person name="Rivas-Marin E."/>
            <person name="Kohn T."/>
            <person name="Peeters S.H."/>
            <person name="Heuer A."/>
            <person name="Rast P."/>
            <person name="Oberbeckmann S."/>
            <person name="Bunk B."/>
            <person name="Jeske O."/>
            <person name="Meyerdierks A."/>
            <person name="Storesund J.E."/>
            <person name="Kallscheuer N."/>
            <person name="Luecker S."/>
            <person name="Lage O.M."/>
            <person name="Pohl T."/>
            <person name="Merkel B.J."/>
            <person name="Hornburger P."/>
            <person name="Mueller R.-W."/>
            <person name="Bruemmer F."/>
            <person name="Labrenz M."/>
            <person name="Spormann A.M."/>
            <person name="Op Den Camp H."/>
            <person name="Overmann J."/>
            <person name="Amann R."/>
            <person name="Jetten M.S.M."/>
            <person name="Mascher T."/>
            <person name="Medema M.H."/>
            <person name="Devos D.P."/>
            <person name="Kaster A.-K."/>
            <person name="Ovreas L."/>
            <person name="Rohde M."/>
            <person name="Galperin M.Y."/>
            <person name="Jogler C."/>
        </authorList>
    </citation>
    <scope>NUCLEOTIDE SEQUENCE [LARGE SCALE GENOMIC DNA]</scope>
    <source>
        <strain evidence="7 8">Pla108</strain>
    </source>
</reference>
<gene>
    <name evidence="7" type="primary">yxlF_3</name>
    <name evidence="7" type="ORF">Pla108_37120</name>
</gene>
<feature type="domain" description="ABC transporter" evidence="6">
    <location>
        <begin position="2"/>
        <end position="237"/>
    </location>
</feature>
<evidence type="ECO:0000313" key="7">
    <source>
        <dbReference type="EMBL" id="TWT94861.1"/>
    </source>
</evidence>
<keyword evidence="2" id="KW-0813">Transport</keyword>
<accession>A0A5C6A708</accession>
<keyword evidence="3" id="KW-0536">Nodulation</keyword>
<keyword evidence="5 7" id="KW-0067">ATP-binding</keyword>
<dbReference type="Gene3D" id="3.40.50.300">
    <property type="entry name" value="P-loop containing nucleotide triphosphate hydrolases"/>
    <property type="match status" value="1"/>
</dbReference>
<evidence type="ECO:0000313" key="8">
    <source>
        <dbReference type="Proteomes" id="UP000317421"/>
    </source>
</evidence>
<comment type="similarity">
    <text evidence="1">Belongs to the ABC transporter superfamily.</text>
</comment>
<evidence type="ECO:0000256" key="3">
    <source>
        <dbReference type="ARBA" id="ARBA00022458"/>
    </source>
</evidence>
<dbReference type="PROSITE" id="PS50893">
    <property type="entry name" value="ABC_TRANSPORTER_2"/>
    <property type="match status" value="1"/>
</dbReference>
<keyword evidence="4" id="KW-0547">Nucleotide-binding</keyword>
<evidence type="ECO:0000256" key="4">
    <source>
        <dbReference type="ARBA" id="ARBA00022741"/>
    </source>
</evidence>
<dbReference type="RefSeq" id="WP_146446401.1">
    <property type="nucleotide sequence ID" value="NZ_SJPR01000006.1"/>
</dbReference>
<name>A0A5C6A708_9BACT</name>
<protein>
    <submittedName>
        <fullName evidence="7">Putative ABC transporter ATP-binding protein YxlF</fullName>
        <ecNumber evidence="7">3.6.3.-</ecNumber>
    </submittedName>
</protein>
<dbReference type="GO" id="GO:0005524">
    <property type="term" value="F:ATP binding"/>
    <property type="evidence" value="ECO:0007669"/>
    <property type="project" value="UniProtKB-KW"/>
</dbReference>
<dbReference type="PANTHER" id="PTHR42711:SF5">
    <property type="entry name" value="ABC TRANSPORTER ATP-BINDING PROTEIN NATA"/>
    <property type="match status" value="1"/>
</dbReference>
<dbReference type="OrthoDB" id="260707at2"/>
<dbReference type="GO" id="GO:0016887">
    <property type="term" value="F:ATP hydrolysis activity"/>
    <property type="evidence" value="ECO:0007669"/>
    <property type="project" value="InterPro"/>
</dbReference>
<dbReference type="InterPro" id="IPR003593">
    <property type="entry name" value="AAA+_ATPase"/>
</dbReference>
<dbReference type="SUPFAM" id="SSF52540">
    <property type="entry name" value="P-loop containing nucleoside triphosphate hydrolases"/>
    <property type="match status" value="1"/>
</dbReference>
<comment type="caution">
    <text evidence="7">The sequence shown here is derived from an EMBL/GenBank/DDBJ whole genome shotgun (WGS) entry which is preliminary data.</text>
</comment>
<evidence type="ECO:0000256" key="5">
    <source>
        <dbReference type="ARBA" id="ARBA00022840"/>
    </source>
</evidence>
<dbReference type="Proteomes" id="UP000317421">
    <property type="component" value="Unassembled WGS sequence"/>
</dbReference>
<evidence type="ECO:0000256" key="2">
    <source>
        <dbReference type="ARBA" id="ARBA00022448"/>
    </source>
</evidence>
<dbReference type="InterPro" id="IPR003439">
    <property type="entry name" value="ABC_transporter-like_ATP-bd"/>
</dbReference>
<organism evidence="7 8">
    <name type="scientific">Botrimarina colliarenosi</name>
    <dbReference type="NCBI Taxonomy" id="2528001"/>
    <lineage>
        <taxon>Bacteria</taxon>
        <taxon>Pseudomonadati</taxon>
        <taxon>Planctomycetota</taxon>
        <taxon>Planctomycetia</taxon>
        <taxon>Pirellulales</taxon>
        <taxon>Lacipirellulaceae</taxon>
        <taxon>Botrimarina</taxon>
    </lineage>
</organism>
<dbReference type="InterPro" id="IPR050763">
    <property type="entry name" value="ABC_transporter_ATP-binding"/>
</dbReference>
<proteinExistence type="inferred from homology"/>
<keyword evidence="8" id="KW-1185">Reference proteome</keyword>
<dbReference type="AlphaFoldDB" id="A0A5C6A708"/>
<dbReference type="SMART" id="SM00382">
    <property type="entry name" value="AAA"/>
    <property type="match status" value="1"/>
</dbReference>
<evidence type="ECO:0000256" key="1">
    <source>
        <dbReference type="ARBA" id="ARBA00005417"/>
    </source>
</evidence>
<dbReference type="PANTHER" id="PTHR42711">
    <property type="entry name" value="ABC TRANSPORTER ATP-BINDING PROTEIN"/>
    <property type="match status" value="1"/>
</dbReference>